<protein>
    <submittedName>
        <fullName evidence="8">MucB/RseB C-terminal domain-containing protein</fullName>
    </submittedName>
</protein>
<feature type="signal peptide" evidence="5">
    <location>
        <begin position="1"/>
        <end position="27"/>
    </location>
</feature>
<dbReference type="PANTHER" id="PTHR38782">
    <property type="match status" value="1"/>
</dbReference>
<dbReference type="GO" id="GO:0045152">
    <property type="term" value="F:antisigma factor binding"/>
    <property type="evidence" value="ECO:0007669"/>
    <property type="project" value="TreeGrafter"/>
</dbReference>
<sequence>MSRRRLTRNWIQQSLLLLLCCVSLARAAEVLDKDSAIKLLERTASAAKQATYSGTYVYQYGDEISTYRMIHVLDGSTDAERRETLDGPPREYYRFGNQVSIYPADPQQSALDRRYTAKLFPRQLPDNVATLLSAYGITRLGHERVAGRESTVYQLEPLDQYRYPHRFWVDDDSGLLLKWVVLGMRKEAMQAFAFTNIQLGGNVDRKWLKPVRQLQAVSIDLNNGVASPAQEPGWDIKPVPVGFRLLKQTSKTLPGKNRTVIHHLYSDGAVTVSVFIEPAHQRLPLGLAHQGATHLFVKQSGAYLVMALGEVPAATVEAFTAAYNAR</sequence>
<feature type="chain" id="PRO_5028946865" evidence="5">
    <location>
        <begin position="28"/>
        <end position="326"/>
    </location>
</feature>
<accession>A0A7H9BI69</accession>
<dbReference type="Gene3D" id="2.50.20.10">
    <property type="entry name" value="Lipoprotein localisation LolA/LolB/LppX"/>
    <property type="match status" value="1"/>
</dbReference>
<dbReference type="InterPro" id="IPR033436">
    <property type="entry name" value="MucB/RseB_C"/>
</dbReference>
<evidence type="ECO:0000256" key="5">
    <source>
        <dbReference type="SAM" id="SignalP"/>
    </source>
</evidence>
<dbReference type="Gene3D" id="3.30.200.100">
    <property type="entry name" value="MucB/RseB, C-terminal domain"/>
    <property type="match status" value="1"/>
</dbReference>
<name>A0A7H9BI69_9NEIS</name>
<proteinExistence type="inferred from homology"/>
<evidence type="ECO:0000313" key="9">
    <source>
        <dbReference type="Proteomes" id="UP000509597"/>
    </source>
</evidence>
<dbReference type="PIRSF" id="PIRSF005427">
    <property type="entry name" value="RseB"/>
    <property type="match status" value="1"/>
</dbReference>
<reference evidence="8 9" key="1">
    <citation type="submission" date="2020-07" db="EMBL/GenBank/DDBJ databases">
        <title>Complete genome sequence of Chitinibacter sp. 2T18.</title>
        <authorList>
            <person name="Bae J.-W."/>
            <person name="Choi J.-W."/>
        </authorList>
    </citation>
    <scope>NUCLEOTIDE SEQUENCE [LARGE SCALE GENOMIC DNA]</scope>
    <source>
        <strain evidence="8 9">2T18</strain>
    </source>
</reference>
<feature type="domain" description="MucB/RseB C-terminal" evidence="7">
    <location>
        <begin position="230"/>
        <end position="321"/>
    </location>
</feature>
<dbReference type="InterPro" id="IPR033434">
    <property type="entry name" value="MucB/RseB_N"/>
</dbReference>
<dbReference type="GO" id="GO:0030288">
    <property type="term" value="C:outer membrane-bounded periplasmic space"/>
    <property type="evidence" value="ECO:0007669"/>
    <property type="project" value="TreeGrafter"/>
</dbReference>
<dbReference type="AlphaFoldDB" id="A0A7H9BI69"/>
<dbReference type="Pfam" id="PF03888">
    <property type="entry name" value="MucB_RseB"/>
    <property type="match status" value="1"/>
</dbReference>
<dbReference type="EMBL" id="CP058627">
    <property type="protein sequence ID" value="QLG87966.1"/>
    <property type="molecule type" value="Genomic_DNA"/>
</dbReference>
<evidence type="ECO:0000256" key="2">
    <source>
        <dbReference type="ARBA" id="ARBA00008150"/>
    </source>
</evidence>
<evidence type="ECO:0000256" key="3">
    <source>
        <dbReference type="ARBA" id="ARBA00022729"/>
    </source>
</evidence>
<dbReference type="Pfam" id="PF17188">
    <property type="entry name" value="MucB_RseB_C"/>
    <property type="match status" value="1"/>
</dbReference>
<dbReference type="InterPro" id="IPR005588">
    <property type="entry name" value="MucB_RseB"/>
</dbReference>
<evidence type="ECO:0000256" key="4">
    <source>
        <dbReference type="ARBA" id="ARBA00022764"/>
    </source>
</evidence>
<dbReference type="KEGG" id="chiz:HQ393_06645"/>
<evidence type="ECO:0000313" key="8">
    <source>
        <dbReference type="EMBL" id="QLG87966.1"/>
    </source>
</evidence>
<dbReference type="Proteomes" id="UP000509597">
    <property type="component" value="Chromosome"/>
</dbReference>
<gene>
    <name evidence="8" type="ORF">HQ393_06645</name>
</gene>
<dbReference type="RefSeq" id="WP_179358046.1">
    <property type="nucleotide sequence ID" value="NZ_CP058627.1"/>
</dbReference>
<dbReference type="CDD" id="cd16327">
    <property type="entry name" value="RseB"/>
    <property type="match status" value="1"/>
</dbReference>
<evidence type="ECO:0000259" key="6">
    <source>
        <dbReference type="Pfam" id="PF03888"/>
    </source>
</evidence>
<dbReference type="InterPro" id="IPR038484">
    <property type="entry name" value="MucB/RseB_C_sf"/>
</dbReference>
<feature type="domain" description="MucB/RseB N-terminal" evidence="6">
    <location>
        <begin position="35"/>
        <end position="211"/>
    </location>
</feature>
<comment type="similarity">
    <text evidence="2">Belongs to the RseB family.</text>
</comment>
<comment type="subcellular location">
    <subcellularLocation>
        <location evidence="1">Periplasm</location>
    </subcellularLocation>
</comment>
<organism evidence="8 9">
    <name type="scientific">Chitinibacter bivalviorum</name>
    <dbReference type="NCBI Taxonomy" id="2739434"/>
    <lineage>
        <taxon>Bacteria</taxon>
        <taxon>Pseudomonadati</taxon>
        <taxon>Pseudomonadota</taxon>
        <taxon>Betaproteobacteria</taxon>
        <taxon>Neisseriales</taxon>
        <taxon>Chitinibacteraceae</taxon>
        <taxon>Chitinibacter</taxon>
    </lineage>
</organism>
<dbReference type="GO" id="GO:0032885">
    <property type="term" value="P:regulation of polysaccharide biosynthetic process"/>
    <property type="evidence" value="ECO:0007669"/>
    <property type="project" value="TreeGrafter"/>
</dbReference>
<keyword evidence="3 5" id="KW-0732">Signal</keyword>
<keyword evidence="9" id="KW-1185">Reference proteome</keyword>
<keyword evidence="4" id="KW-0574">Periplasm</keyword>
<dbReference type="PANTHER" id="PTHR38782:SF1">
    <property type="entry name" value="SIGMA-E FACTOR REGULATORY PROTEIN RSEB"/>
    <property type="match status" value="1"/>
</dbReference>
<evidence type="ECO:0000256" key="1">
    <source>
        <dbReference type="ARBA" id="ARBA00004418"/>
    </source>
</evidence>
<evidence type="ECO:0000259" key="7">
    <source>
        <dbReference type="Pfam" id="PF17188"/>
    </source>
</evidence>